<dbReference type="InterPro" id="IPR018360">
    <property type="entry name" value="Calcitonin_CS"/>
</dbReference>
<name>A0ABI7Y625_FELCA</name>
<dbReference type="PRINTS" id="PR00817">
    <property type="entry name" value="CALCITONINB"/>
</dbReference>
<reference evidence="10" key="2">
    <citation type="submission" date="2025-08" db="UniProtKB">
        <authorList>
            <consortium name="Ensembl"/>
        </authorList>
    </citation>
    <scope>IDENTIFICATION</scope>
    <source>
        <strain evidence="10">breed Abyssinian</strain>
    </source>
</reference>
<evidence type="ECO:0000256" key="8">
    <source>
        <dbReference type="ARBA" id="ARBA00049775"/>
    </source>
</evidence>
<keyword evidence="11" id="KW-1185">Reference proteome</keyword>
<evidence type="ECO:0000256" key="5">
    <source>
        <dbReference type="ARBA" id="ARBA00022729"/>
    </source>
</evidence>
<evidence type="ECO:0000313" key="11">
    <source>
        <dbReference type="Proteomes" id="UP000823872"/>
    </source>
</evidence>
<dbReference type="InterPro" id="IPR015476">
    <property type="entry name" value="Calcitonin_gene-rel_peptide"/>
</dbReference>
<dbReference type="InterPro" id="IPR001693">
    <property type="entry name" value="Calcitonin_peptide-like"/>
</dbReference>
<keyword evidence="4" id="KW-0165">Cleavage on pair of basic residues</keyword>
<dbReference type="InterPro" id="IPR021117">
    <property type="entry name" value="Calcitonin-like"/>
</dbReference>
<dbReference type="Proteomes" id="UP000823872">
    <property type="component" value="Chromosome D1"/>
</dbReference>
<keyword evidence="7" id="KW-0675">Receptor</keyword>
<evidence type="ECO:0000313" key="10">
    <source>
        <dbReference type="Ensembl" id="ENSFCTP00005029507.1"/>
    </source>
</evidence>
<organism evidence="10 11">
    <name type="scientific">Felis catus</name>
    <name type="common">Cat</name>
    <name type="synonym">Felis silvestris catus</name>
    <dbReference type="NCBI Taxonomy" id="9685"/>
    <lineage>
        <taxon>Eukaryota</taxon>
        <taxon>Metazoa</taxon>
        <taxon>Chordata</taxon>
        <taxon>Craniata</taxon>
        <taxon>Vertebrata</taxon>
        <taxon>Euteleostomi</taxon>
        <taxon>Mammalia</taxon>
        <taxon>Eutheria</taxon>
        <taxon>Laurasiatheria</taxon>
        <taxon>Carnivora</taxon>
        <taxon>Feliformia</taxon>
        <taxon>Felidae</taxon>
        <taxon>Felinae</taxon>
        <taxon>Felis</taxon>
    </lineage>
</organism>
<keyword evidence="5" id="KW-0732">Signal</keyword>
<evidence type="ECO:0000256" key="6">
    <source>
        <dbReference type="ARBA" id="ARBA00023157"/>
    </source>
</evidence>
<dbReference type="Gene3D" id="6.10.250.2190">
    <property type="match status" value="1"/>
</dbReference>
<evidence type="ECO:0000256" key="3">
    <source>
        <dbReference type="ARBA" id="ARBA00022525"/>
    </source>
</evidence>
<dbReference type="PANTHER" id="PTHR10505">
    <property type="entry name" value="CALCITONIN-RELATED"/>
    <property type="match status" value="1"/>
</dbReference>
<reference evidence="10" key="3">
    <citation type="submission" date="2025-09" db="UniProtKB">
        <authorList>
            <consortium name="Ensembl"/>
        </authorList>
    </citation>
    <scope>IDENTIFICATION</scope>
    <source>
        <strain evidence="10">breed Abyssinian</strain>
    </source>
</reference>
<evidence type="ECO:0000256" key="2">
    <source>
        <dbReference type="ARBA" id="ARBA00009222"/>
    </source>
</evidence>
<dbReference type="SMART" id="SM00113">
    <property type="entry name" value="CALCITONIN"/>
    <property type="match status" value="1"/>
</dbReference>
<sequence>MIIQGGQTHFRCLLVPLSAIARRQRYRSCHRLGSKPPAACCQRSAMGFWKFSPLLVLGILALYQVGMLQAAPFRSALESPQDAAMLNEEELRLLLAAMVKDFVQRKASELQQEQETEGSRVTVQKRTCNSATCVAHWLGGLLSKAGSVANTNLLPTSMGFKVYNRRRRDLGLKQ</sequence>
<evidence type="ECO:0000259" key="9">
    <source>
        <dbReference type="SMART" id="SM00113"/>
    </source>
</evidence>
<protein>
    <recommendedName>
        <fullName evidence="8">Calcitonin receptor-stimulating peptide 1</fullName>
    </recommendedName>
</protein>
<keyword evidence="6" id="KW-1015">Disulfide bond</keyword>
<reference evidence="10 11" key="1">
    <citation type="submission" date="2021-02" db="EMBL/GenBank/DDBJ databases">
        <title>Safari Cat Assemblies.</title>
        <authorList>
            <person name="Bredemeyer K.R."/>
            <person name="Murphy W.J."/>
        </authorList>
    </citation>
    <scope>NUCLEOTIDE SEQUENCE [LARGE SCALE GENOMIC DNA]</scope>
</reference>
<proteinExistence type="inferred from homology"/>
<feature type="domain" description="Calcitonin peptide-like" evidence="9">
    <location>
        <begin position="125"/>
        <end position="167"/>
    </location>
</feature>
<dbReference type="Pfam" id="PF00214">
    <property type="entry name" value="Calc_CGRP_IAPP"/>
    <property type="match status" value="1"/>
</dbReference>
<dbReference type="GeneTree" id="ENSGT00940000162876"/>
<evidence type="ECO:0000256" key="1">
    <source>
        <dbReference type="ARBA" id="ARBA00004613"/>
    </source>
</evidence>
<comment type="similarity">
    <text evidence="2">Belongs to the calcitonin family.</text>
</comment>
<keyword evidence="3" id="KW-0964">Secreted</keyword>
<dbReference type="PANTHER" id="PTHR10505:SF13">
    <property type="entry name" value="CALCITONIN GENE-RELATED PEPTIDE 1"/>
    <property type="match status" value="1"/>
</dbReference>
<dbReference type="InterPro" id="IPR021116">
    <property type="entry name" value="Calcitonin/adrenomedullin"/>
</dbReference>
<evidence type="ECO:0000256" key="4">
    <source>
        <dbReference type="ARBA" id="ARBA00022685"/>
    </source>
</evidence>
<dbReference type="Ensembl" id="ENSFCTT00005041571.1">
    <property type="protein sequence ID" value="ENSFCTP00005029507.1"/>
    <property type="gene ID" value="ENSFCTG00005014552.1"/>
</dbReference>
<dbReference type="PROSITE" id="PS00258">
    <property type="entry name" value="CALCITONIN"/>
    <property type="match status" value="1"/>
</dbReference>
<evidence type="ECO:0000256" key="7">
    <source>
        <dbReference type="ARBA" id="ARBA00023170"/>
    </source>
</evidence>
<comment type="subcellular location">
    <subcellularLocation>
        <location evidence="1">Secreted</location>
    </subcellularLocation>
</comment>
<accession>A0ABI7Y625</accession>